<evidence type="ECO:0000256" key="1">
    <source>
        <dbReference type="ARBA" id="ARBA00004196"/>
    </source>
</evidence>
<protein>
    <submittedName>
        <fullName evidence="6">Ribose ABC transporter (Ribose-binding lipoprotein)</fullName>
    </submittedName>
</protein>
<proteinExistence type="inferred from homology"/>
<feature type="region of interest" description="Disordered" evidence="4">
    <location>
        <begin position="12"/>
        <end position="32"/>
    </location>
</feature>
<dbReference type="GO" id="GO:0030313">
    <property type="term" value="C:cell envelope"/>
    <property type="evidence" value="ECO:0007669"/>
    <property type="project" value="UniProtKB-SubCell"/>
</dbReference>
<evidence type="ECO:0000313" key="6">
    <source>
        <dbReference type="EMBL" id="CBH75786.1"/>
    </source>
</evidence>
<keyword evidence="3" id="KW-0732">Signal</keyword>
<dbReference type="GO" id="GO:0030246">
    <property type="term" value="F:carbohydrate binding"/>
    <property type="evidence" value="ECO:0007669"/>
    <property type="project" value="UniProtKB-ARBA"/>
</dbReference>
<organism evidence="6">
    <name type="scientific">mine drainage metagenome</name>
    <dbReference type="NCBI Taxonomy" id="410659"/>
    <lineage>
        <taxon>unclassified sequences</taxon>
        <taxon>metagenomes</taxon>
        <taxon>ecological metagenomes</taxon>
    </lineage>
</organism>
<dbReference type="InterPro" id="IPR025997">
    <property type="entry name" value="SBP_2_dom"/>
</dbReference>
<dbReference type="EMBL" id="CABL01000016">
    <property type="protein sequence ID" value="CBH75786.1"/>
    <property type="molecule type" value="Genomic_DNA"/>
</dbReference>
<evidence type="ECO:0000256" key="3">
    <source>
        <dbReference type="ARBA" id="ARBA00022729"/>
    </source>
</evidence>
<sequence length="311" mass="32091">MAVLALAACSSHGASKSGSTASGGSATSAPTKTIGVSIQNREAQFYQEMEAGMTAEAKKYGYALNVVDANRDNARQQSQVEDFISKHVNAIVLTPYDSKAIGSAIVEANRAKIPVFTADIASTSKQGVVVAHIASDNVAGGMEAGKLICTAIGGSGEVAIVDEPEVTSVQDRVRGFKAYLAKSCPKAKIVADVDSGGQRDKAANDVGDILQTHPKLRGIFGINDDSALGALTAVRAAGMAGKVAIVGFDATPEARTAIAKGEMYGDVVQHPQEIGKMVIDTLHGYFAGKMPPKVVKVPVGTYTAADAKKAP</sequence>
<feature type="domain" description="Periplasmic binding protein" evidence="5">
    <location>
        <begin position="34"/>
        <end position="289"/>
    </location>
</feature>
<accession>E6PH48</accession>
<comment type="caution">
    <text evidence="6">The sequence shown here is derived from an EMBL/GenBank/DDBJ whole genome shotgun (WGS) entry which is preliminary data.</text>
</comment>
<dbReference type="PANTHER" id="PTHR46847">
    <property type="entry name" value="D-ALLOSE-BINDING PERIPLASMIC PROTEIN-RELATED"/>
    <property type="match status" value="1"/>
</dbReference>
<keyword evidence="6" id="KW-0449">Lipoprotein</keyword>
<evidence type="ECO:0000259" key="5">
    <source>
        <dbReference type="Pfam" id="PF13407"/>
    </source>
</evidence>
<dbReference type="AlphaFoldDB" id="E6PH48"/>
<gene>
    <name evidence="6" type="primary">rbsB</name>
    <name evidence="6" type="ORF">CARN1_1184</name>
</gene>
<dbReference type="Gene3D" id="3.40.50.2300">
    <property type="match status" value="2"/>
</dbReference>
<comment type="similarity">
    <text evidence="2">Belongs to the bacterial solute-binding protein 2 family.</text>
</comment>
<dbReference type="Pfam" id="PF13407">
    <property type="entry name" value="Peripla_BP_4"/>
    <property type="match status" value="1"/>
</dbReference>
<dbReference type="PANTHER" id="PTHR46847:SF1">
    <property type="entry name" value="D-ALLOSE-BINDING PERIPLASMIC PROTEIN-RELATED"/>
    <property type="match status" value="1"/>
</dbReference>
<evidence type="ECO:0000256" key="2">
    <source>
        <dbReference type="ARBA" id="ARBA00007639"/>
    </source>
</evidence>
<dbReference type="SUPFAM" id="SSF53822">
    <property type="entry name" value="Periplasmic binding protein-like I"/>
    <property type="match status" value="1"/>
</dbReference>
<dbReference type="InterPro" id="IPR028082">
    <property type="entry name" value="Peripla_BP_I"/>
</dbReference>
<reference evidence="6" key="1">
    <citation type="submission" date="2009-10" db="EMBL/GenBank/DDBJ databases">
        <title>Diversity of trophic interactions inside an arsenic-rich microbial ecosystem.</title>
        <authorList>
            <person name="Bertin P.N."/>
            <person name="Heinrich-Salmeron A."/>
            <person name="Pelletier E."/>
            <person name="Goulhen-Chollet F."/>
            <person name="Arsene-Ploetze F."/>
            <person name="Gallien S."/>
            <person name="Calteau A."/>
            <person name="Vallenet D."/>
            <person name="Casiot C."/>
            <person name="Chane-Woon-Ming B."/>
            <person name="Giloteaux L."/>
            <person name="Barakat M."/>
            <person name="Bonnefoy V."/>
            <person name="Bruneel O."/>
            <person name="Chandler M."/>
            <person name="Cleiss J."/>
            <person name="Duran R."/>
            <person name="Elbaz-Poulichet F."/>
            <person name="Fonknechten N."/>
            <person name="Lauga B."/>
            <person name="Mornico D."/>
            <person name="Ortet P."/>
            <person name="Schaeffer C."/>
            <person name="Siguier P."/>
            <person name="Alexander Thil Smith A."/>
            <person name="Van Dorsselaer A."/>
            <person name="Weissenbach J."/>
            <person name="Medigue C."/>
            <person name="Le Paslier D."/>
        </authorList>
    </citation>
    <scope>NUCLEOTIDE SEQUENCE</scope>
</reference>
<name>E6PH48_9ZZZZ</name>
<evidence type="ECO:0000256" key="4">
    <source>
        <dbReference type="SAM" id="MobiDB-lite"/>
    </source>
</evidence>
<comment type="subcellular location">
    <subcellularLocation>
        <location evidence="1">Cell envelope</location>
    </subcellularLocation>
</comment>